<dbReference type="Proteomes" id="UP000235034">
    <property type="component" value="Unassembled WGS sequence"/>
</dbReference>
<dbReference type="AlphaFoldDB" id="A0A2N5IVI9"/>
<accession>A0A2N5IVI9</accession>
<name>A0A2N5IVI9_9BIFI</name>
<reference evidence="2 3" key="1">
    <citation type="submission" date="2017-07" db="EMBL/GenBank/DDBJ databases">
        <title>Bifidobacterium novel species.</title>
        <authorList>
            <person name="Lugli G.A."/>
            <person name="Milani C."/>
            <person name="Duranti S."/>
            <person name="Mangifesta M."/>
        </authorList>
    </citation>
    <scope>NUCLEOTIDE SEQUENCE [LARGE SCALE GENOMIC DNA]</scope>
    <source>
        <strain evidence="2 3">77</strain>
    </source>
</reference>
<dbReference type="EMBL" id="NMWT01000038">
    <property type="protein sequence ID" value="PLS25974.1"/>
    <property type="molecule type" value="Genomic_DNA"/>
</dbReference>
<keyword evidence="3" id="KW-1185">Reference proteome</keyword>
<evidence type="ECO:0000256" key="1">
    <source>
        <dbReference type="SAM" id="MobiDB-lite"/>
    </source>
</evidence>
<evidence type="ECO:0000313" key="2">
    <source>
        <dbReference type="EMBL" id="PLS25974.1"/>
    </source>
</evidence>
<comment type="caution">
    <text evidence="2">The sequence shown here is derived from an EMBL/GenBank/DDBJ whole genome shotgun (WGS) entry which is preliminary data.</text>
</comment>
<proteinExistence type="predicted"/>
<dbReference type="RefSeq" id="WP_101623279.1">
    <property type="nucleotide sequence ID" value="NZ_NMWT01000038.1"/>
</dbReference>
<protein>
    <submittedName>
        <fullName evidence="2">TP901 family phage tail tape measure protein</fullName>
    </submittedName>
</protein>
<evidence type="ECO:0000313" key="3">
    <source>
        <dbReference type="Proteomes" id="UP000235034"/>
    </source>
</evidence>
<feature type="region of interest" description="Disordered" evidence="1">
    <location>
        <begin position="94"/>
        <end position="121"/>
    </location>
</feature>
<sequence>MPGLVARLKCARSLGMSLKRFDGWEPTDDDPTEWDETERTWMLALQAYEDGLCPVCGMPTRVCHDQDETERRWAGADVEICNVAYLRNKALRSYRDSGAPDPDADGAITTRLTPTRPITQD</sequence>
<feature type="compositionally biased region" description="Low complexity" evidence="1">
    <location>
        <begin position="99"/>
        <end position="121"/>
    </location>
</feature>
<organism evidence="2 3">
    <name type="scientific">Bifidobacterium parmae</name>
    <dbReference type="NCBI Taxonomy" id="361854"/>
    <lineage>
        <taxon>Bacteria</taxon>
        <taxon>Bacillati</taxon>
        <taxon>Actinomycetota</taxon>
        <taxon>Actinomycetes</taxon>
        <taxon>Bifidobacteriales</taxon>
        <taxon>Bifidobacteriaceae</taxon>
        <taxon>Bifidobacterium</taxon>
    </lineage>
</organism>
<gene>
    <name evidence="2" type="ORF">Uis4E_2232</name>
</gene>